<evidence type="ECO:0000256" key="4">
    <source>
        <dbReference type="ARBA" id="ARBA00021968"/>
    </source>
</evidence>
<dbReference type="Pfam" id="PF02284">
    <property type="entry name" value="COX5A"/>
    <property type="match status" value="1"/>
</dbReference>
<dbReference type="Gene3D" id="1.25.40.40">
    <property type="entry name" value="Cytochrome c oxidase, subunit Va/VI"/>
    <property type="match status" value="1"/>
</dbReference>
<keyword evidence="6 13" id="KW-0479">Metal-binding</keyword>
<evidence type="ECO:0000256" key="10">
    <source>
        <dbReference type="ARBA" id="ARBA00023128"/>
    </source>
</evidence>
<keyword evidence="11 13" id="KW-0472">Membrane</keyword>
<evidence type="ECO:0000256" key="9">
    <source>
        <dbReference type="ARBA" id="ARBA00023004"/>
    </source>
</evidence>
<keyword evidence="5 13" id="KW-0349">Heme</keyword>
<organism evidence="14 15">
    <name type="scientific">Calicophoron daubneyi</name>
    <name type="common">Rumen fluke</name>
    <name type="synonym">Paramphistomum daubneyi</name>
    <dbReference type="NCBI Taxonomy" id="300641"/>
    <lineage>
        <taxon>Eukaryota</taxon>
        <taxon>Metazoa</taxon>
        <taxon>Spiralia</taxon>
        <taxon>Lophotrochozoa</taxon>
        <taxon>Platyhelminthes</taxon>
        <taxon>Trematoda</taxon>
        <taxon>Digenea</taxon>
        <taxon>Plagiorchiida</taxon>
        <taxon>Pronocephalata</taxon>
        <taxon>Paramphistomoidea</taxon>
        <taxon>Paramphistomidae</taxon>
        <taxon>Calicophoron</taxon>
    </lineage>
</organism>
<accession>A0AAV2TQV5</accession>
<keyword evidence="9 13" id="KW-0408">Iron</keyword>
<comment type="caution">
    <text evidence="14">The sequence shown here is derived from an EMBL/GenBank/DDBJ whole genome shotgun (WGS) entry which is preliminary data.</text>
</comment>
<evidence type="ECO:0000256" key="13">
    <source>
        <dbReference type="RuleBase" id="RU368103"/>
    </source>
</evidence>
<evidence type="ECO:0000256" key="12">
    <source>
        <dbReference type="ARBA" id="ARBA00031049"/>
    </source>
</evidence>
<evidence type="ECO:0000313" key="15">
    <source>
        <dbReference type="Proteomes" id="UP001497525"/>
    </source>
</evidence>
<evidence type="ECO:0000256" key="8">
    <source>
        <dbReference type="ARBA" id="ARBA00022946"/>
    </source>
</evidence>
<protein>
    <recommendedName>
        <fullName evidence="4 13">Cytochrome c oxidase subunit 5A, mitochondrial</fullName>
    </recommendedName>
    <alternativeName>
        <fullName evidence="12 13">Cytochrome c oxidase polypeptide Va</fullName>
    </alternativeName>
</protein>
<keyword evidence="10 13" id="KW-0496">Mitochondrion</keyword>
<dbReference type="GO" id="GO:0045277">
    <property type="term" value="C:respiratory chain complex IV"/>
    <property type="evidence" value="ECO:0007669"/>
    <property type="project" value="UniProtKB-UniRule"/>
</dbReference>
<evidence type="ECO:0000256" key="3">
    <source>
        <dbReference type="ARBA" id="ARBA00007972"/>
    </source>
</evidence>
<evidence type="ECO:0000313" key="14">
    <source>
        <dbReference type="EMBL" id="CAL5138604.1"/>
    </source>
</evidence>
<gene>
    <name evidence="14" type="ORF">CDAUBV1_LOCUS13427</name>
</gene>
<comment type="function">
    <text evidence="13">Component of the cytochrome c oxidase, the last enzyme in the mitochondrial electron transport chain which drives oxidative phosphorylation. The respiratory chain contains 3 multisubunit complexes succinate dehydrogenase (complex II, CII), ubiquinol-cytochrome c oxidoreductase (cytochrome b-c1 complex, complex III, CIII) and cytochrome c oxidase (complex IV, CIV), that cooperate to transfer electrons derived from NADH and succinate to molecular oxygen, creating an electrochemical gradient over the inner membrane that drives transmembrane transport and the ATP synthase. Cytochrome c oxidase is the component of the respiratory chain that catalyzes the reduction of oxygen to water. Electrons originating from reduced cytochrome c in the intermembrane space (IMS) are transferred via the dinuclear copper A center (CU(A)) of subunit 2 and heme A of subunit 1 to the active site in subunit 1, a binuclear center (BNC) formed by heme A3 and copper B (CU(B)). The BNC reduces molecular oxygen to 2 water molecules using 4 electrons from cytochrome c in the IMS and 4 protons from the mitochondrial matrix.</text>
</comment>
<keyword evidence="8 13" id="KW-0809">Transit peptide</keyword>
<comment type="subcellular location">
    <subcellularLocation>
        <location evidence="1 13">Mitochondrion inner membrane</location>
        <topology evidence="1 13">Peripheral membrane protein</topology>
        <orientation evidence="1 13">Matrix side</orientation>
    </subcellularLocation>
</comment>
<keyword evidence="7 13" id="KW-0999">Mitochondrion inner membrane</keyword>
<comment type="pathway">
    <text evidence="2 13">Energy metabolism; oxidative phosphorylation.</text>
</comment>
<dbReference type="AlphaFoldDB" id="A0AAV2TQV5"/>
<dbReference type="GO" id="GO:0046872">
    <property type="term" value="F:metal ion binding"/>
    <property type="evidence" value="ECO:0007669"/>
    <property type="project" value="UniProtKB-UniRule"/>
</dbReference>
<evidence type="ECO:0000256" key="2">
    <source>
        <dbReference type="ARBA" id="ARBA00004673"/>
    </source>
</evidence>
<evidence type="ECO:0000256" key="11">
    <source>
        <dbReference type="ARBA" id="ARBA00023136"/>
    </source>
</evidence>
<comment type="similarity">
    <text evidence="3 13">Belongs to the cytochrome c oxidase subunit 5A family.</text>
</comment>
<dbReference type="CDD" id="cd00923">
    <property type="entry name" value="Cyt_c_Oxidase_Va"/>
    <property type="match status" value="1"/>
</dbReference>
<dbReference type="GO" id="GO:0006123">
    <property type="term" value="P:mitochondrial electron transport, cytochrome c to oxygen"/>
    <property type="evidence" value="ECO:0007669"/>
    <property type="project" value="UniProtKB-UniRule"/>
</dbReference>
<evidence type="ECO:0000256" key="7">
    <source>
        <dbReference type="ARBA" id="ARBA00022792"/>
    </source>
</evidence>
<dbReference type="PANTHER" id="PTHR14200:SF11">
    <property type="entry name" value="CYTOCHROME C OXIDASE SUBUNIT 5A, MITOCHONDRIAL"/>
    <property type="match status" value="1"/>
</dbReference>
<dbReference type="PANTHER" id="PTHR14200">
    <property type="entry name" value="CYTOCHROME C OXIDASE POLYPEPTIDE"/>
    <property type="match status" value="1"/>
</dbReference>
<dbReference type="GO" id="GO:0005743">
    <property type="term" value="C:mitochondrial inner membrane"/>
    <property type="evidence" value="ECO:0007669"/>
    <property type="project" value="UniProtKB-SubCell"/>
</dbReference>
<dbReference type="SUPFAM" id="SSF48479">
    <property type="entry name" value="Cytochrome c oxidase subunit E"/>
    <property type="match status" value="1"/>
</dbReference>
<evidence type="ECO:0000256" key="6">
    <source>
        <dbReference type="ARBA" id="ARBA00022723"/>
    </source>
</evidence>
<reference evidence="14" key="1">
    <citation type="submission" date="2024-06" db="EMBL/GenBank/DDBJ databases">
        <authorList>
            <person name="Liu X."/>
            <person name="Lenzi L."/>
            <person name="Haldenby T S."/>
            <person name="Uol C."/>
        </authorList>
    </citation>
    <scope>NUCLEOTIDE SEQUENCE</scope>
</reference>
<proteinExistence type="inferred from homology"/>
<evidence type="ECO:0000256" key="5">
    <source>
        <dbReference type="ARBA" id="ARBA00022617"/>
    </source>
</evidence>
<evidence type="ECO:0000256" key="1">
    <source>
        <dbReference type="ARBA" id="ARBA00004443"/>
    </source>
</evidence>
<dbReference type="InterPro" id="IPR003204">
    <property type="entry name" value="Cyt_c_oxidase_su5A/6"/>
</dbReference>
<dbReference type="InterPro" id="IPR036545">
    <property type="entry name" value="Cyt_c_oxidase_su5A/6_sf"/>
</dbReference>
<comment type="subunit">
    <text evidence="13">Component of the cytochrome c oxidase (complex IV, CIV), a multisubunit enzyme composed of a catalytic core of 3 subunits and several supernumerary subunits. The complex exists as a monomer or a dimer and forms supercomplexes (SCs) in the inner mitochondrial membrane with ubiquinol-cytochrome c oxidoreductase (cytochrome b-c1 complex, complex III, CIII).</text>
</comment>
<dbReference type="Proteomes" id="UP001497525">
    <property type="component" value="Unassembled WGS sequence"/>
</dbReference>
<dbReference type="EMBL" id="CAXLJL010000501">
    <property type="protein sequence ID" value="CAL5138604.1"/>
    <property type="molecule type" value="Genomic_DNA"/>
</dbReference>
<sequence length="154" mass="17696">MFRSCSKVCRALAKVGSVKTPLVAFAPVAHNSTNPEYFNAKEPYDIFETRFVNAFNDSRLDGWWVRSWMQKLHLEDAVPPPKVVSSGLRACRRLNDIALAIRFLEAVKFKCDVVKGAWDWMQKEIEPTMKELGLPKLADLQYDKPELFVPDYDD</sequence>
<name>A0AAV2TQV5_CALDB</name>